<dbReference type="RefSeq" id="WP_055039535.1">
    <property type="nucleotide sequence ID" value="NZ_CVRS01000067.1"/>
</dbReference>
<dbReference type="InterPro" id="IPR035919">
    <property type="entry name" value="EAL_sf"/>
</dbReference>
<feature type="domain" description="PAC" evidence="2">
    <location>
        <begin position="98"/>
        <end position="149"/>
    </location>
</feature>
<dbReference type="Gene3D" id="3.30.70.270">
    <property type="match status" value="2"/>
</dbReference>
<dbReference type="SUPFAM" id="SSF141868">
    <property type="entry name" value="EAL domain-like"/>
    <property type="match status" value="1"/>
</dbReference>
<dbReference type="InterPro" id="IPR052155">
    <property type="entry name" value="Biofilm_reg_signaling"/>
</dbReference>
<dbReference type="Pfam" id="PF08447">
    <property type="entry name" value="PAS_3"/>
    <property type="match status" value="2"/>
</dbReference>
<dbReference type="SMART" id="SM00086">
    <property type="entry name" value="PAC"/>
    <property type="match status" value="2"/>
</dbReference>
<dbReference type="InterPro" id="IPR043128">
    <property type="entry name" value="Rev_trsase/Diguanyl_cyclase"/>
</dbReference>
<dbReference type="InterPro" id="IPR000014">
    <property type="entry name" value="PAS"/>
</dbReference>
<keyword evidence="6" id="KW-1185">Reference proteome</keyword>
<dbReference type="InterPro" id="IPR029787">
    <property type="entry name" value="Nucleotide_cyclase"/>
</dbReference>
<accession>A0A0M6WME2</accession>
<feature type="domain" description="GGDEF" evidence="4">
    <location>
        <begin position="309"/>
        <end position="441"/>
    </location>
</feature>
<name>A0A0M6WME2_9FIRM</name>
<dbReference type="CDD" id="cd01948">
    <property type="entry name" value="EAL"/>
    <property type="match status" value="1"/>
</dbReference>
<dbReference type="AlphaFoldDB" id="A0A0M6WME2"/>
<dbReference type="SMART" id="SM00052">
    <property type="entry name" value="EAL"/>
    <property type="match status" value="1"/>
</dbReference>
<dbReference type="Pfam" id="PF00563">
    <property type="entry name" value="EAL"/>
    <property type="match status" value="1"/>
</dbReference>
<dbReference type="InterPro" id="IPR001633">
    <property type="entry name" value="EAL_dom"/>
</dbReference>
<gene>
    <name evidence="5" type="ORF">RIL183_03261</name>
</gene>
<dbReference type="Gene3D" id="3.20.20.450">
    <property type="entry name" value="EAL domain"/>
    <property type="match status" value="1"/>
</dbReference>
<evidence type="ECO:0000313" key="6">
    <source>
        <dbReference type="Proteomes" id="UP000049828"/>
    </source>
</evidence>
<dbReference type="InterPro" id="IPR000700">
    <property type="entry name" value="PAS-assoc_C"/>
</dbReference>
<feature type="domain" description="GGDEF" evidence="4">
    <location>
        <begin position="668"/>
        <end position="798"/>
    </location>
</feature>
<dbReference type="Pfam" id="PF00990">
    <property type="entry name" value="GGDEF"/>
    <property type="match status" value="2"/>
</dbReference>
<sequence>MAEFNREEIDYEDQLRQSERERKDLKNIIYELPVGLITVKGGNELTIDIANHEFCRMSGYELADFSMEKMSMAQLIHMEDYMMFEDAAEVCRRGKTSDEFEARIVTADQNVIWAMFQFQIYTYRSAVPYYLVSCWDITERKKMENEIMLVNERYHMLEEVSDDIVLDYDVKKQQFEIPECYLKFAEDKSVKYAGIEELYGAIHPDDRERFQKIFETALQREMKGTAEYRLRQGGKESGKYAYFRTCYQSIADYDGKISHIIGRSYDISTERAVREKLLREVQLDPLTRIYNKTASGEIVDAFLEKSTQGTHVLYVIDIDDFKKINDTFGHTVGDMVISDIATLIREQFTDEAVVGRVGGDEFMVFVKDTSLQEAEAKAEQLCTNVQKTLSGDGAVIVVTLSVGMAVTGKDGYDYSTLFERADHAMYHIKKNGKNHYGFAGETEEGDCEGKYRTEEKENRRNLVADKEFLNTAFSLLSHARDINGSLNVLLEQIGRKYQMNMVSVFEYAPDGKNMLLTNCWSDMGQIYEKNILPITWPKLMKAEVGEFVQTTPKWQEKRKKEWLEWSGNAIPIQSIAAVKFEYSNGKTGCIDVGSVEQGKQWRTEEIGTICELSRVVAVFVTLREKMQEDQQAIHKLKNRDRLTGLYNMEAFRTKLVQLLEAEENPQENTYALTMVDVNNFSYVNENFSAEMGDSILKEFSRLLERKKVMAACRMYSDYFLVLSRGKSQQEIRRRVKEGNEEFEAKLQERYPAGGMKLSAGICFLSGKSSFETILESANLARKYAKEHNITSGVVYIEKMRQTRDEQVLIATRFHAAIQRGEFEMFLQPKFRLKENTIYGAEALARWHFGEDGYLQPNRFVPALELMGYIKDLDFFILEQLLKYMTKWKKSGKSLFTISTNFSRKHFENGGEAFLQRMHETMDKYDIDPSYIEVEVTESVMTEKLEDLKHCMIELAQMGFRIAIDDFGTGYSSLSVLYEIPANVVKIDKSFTDKVMVDNKGEFVSQMGKFIRAAKEEIVVEGIETEEQRQFLESHGFEYGQGYLFDRPIPADEFERKYL</sequence>
<dbReference type="InterPro" id="IPR035965">
    <property type="entry name" value="PAS-like_dom_sf"/>
</dbReference>
<dbReference type="Gene3D" id="3.30.450.20">
    <property type="entry name" value="PAS domain"/>
    <property type="match status" value="2"/>
</dbReference>
<dbReference type="SMART" id="SM00267">
    <property type="entry name" value="GGDEF"/>
    <property type="match status" value="2"/>
</dbReference>
<dbReference type="PANTHER" id="PTHR44757">
    <property type="entry name" value="DIGUANYLATE CYCLASE DGCP"/>
    <property type="match status" value="1"/>
</dbReference>
<organism evidence="5 6">
    <name type="scientific">Roseburia inulinivorans</name>
    <dbReference type="NCBI Taxonomy" id="360807"/>
    <lineage>
        <taxon>Bacteria</taxon>
        <taxon>Bacillati</taxon>
        <taxon>Bacillota</taxon>
        <taxon>Clostridia</taxon>
        <taxon>Lachnospirales</taxon>
        <taxon>Lachnospiraceae</taxon>
        <taxon>Roseburia</taxon>
    </lineage>
</organism>
<evidence type="ECO:0000259" key="3">
    <source>
        <dbReference type="PROSITE" id="PS50883"/>
    </source>
</evidence>
<protein>
    <submittedName>
        <fullName evidence="5">PAS/PAC sensor-containing diguanylate cyclase/phosphodiesterase</fullName>
    </submittedName>
</protein>
<dbReference type="PROSITE" id="PS50113">
    <property type="entry name" value="PAC"/>
    <property type="match status" value="2"/>
</dbReference>
<keyword evidence="1" id="KW-0175">Coiled coil</keyword>
<dbReference type="Proteomes" id="UP000049828">
    <property type="component" value="Unassembled WGS sequence"/>
</dbReference>
<evidence type="ECO:0000259" key="2">
    <source>
        <dbReference type="PROSITE" id="PS50113"/>
    </source>
</evidence>
<dbReference type="OrthoDB" id="9805474at2"/>
<dbReference type="InterPro" id="IPR001610">
    <property type="entry name" value="PAC"/>
</dbReference>
<evidence type="ECO:0000259" key="4">
    <source>
        <dbReference type="PROSITE" id="PS50887"/>
    </source>
</evidence>
<feature type="domain" description="PAC" evidence="2">
    <location>
        <begin position="224"/>
        <end position="279"/>
    </location>
</feature>
<feature type="coiled-coil region" evidence="1">
    <location>
        <begin position="1"/>
        <end position="28"/>
    </location>
</feature>
<dbReference type="CDD" id="cd01949">
    <property type="entry name" value="GGDEF"/>
    <property type="match status" value="2"/>
</dbReference>
<dbReference type="PROSITE" id="PS50883">
    <property type="entry name" value="EAL"/>
    <property type="match status" value="1"/>
</dbReference>
<dbReference type="SUPFAM" id="SSF55785">
    <property type="entry name" value="PYP-like sensor domain (PAS domain)"/>
    <property type="match status" value="2"/>
</dbReference>
<dbReference type="InterPro" id="IPR013655">
    <property type="entry name" value="PAS_fold_3"/>
</dbReference>
<dbReference type="NCBIfam" id="TIGR00254">
    <property type="entry name" value="GGDEF"/>
    <property type="match status" value="2"/>
</dbReference>
<evidence type="ECO:0000313" key="5">
    <source>
        <dbReference type="EMBL" id="CRL37204.1"/>
    </source>
</evidence>
<dbReference type="PANTHER" id="PTHR44757:SF2">
    <property type="entry name" value="BIOFILM ARCHITECTURE MAINTENANCE PROTEIN MBAA"/>
    <property type="match status" value="1"/>
</dbReference>
<reference evidence="6" key="1">
    <citation type="submission" date="2015-05" db="EMBL/GenBank/DDBJ databases">
        <authorList>
            <consortium name="Pathogen Informatics"/>
        </authorList>
    </citation>
    <scope>NUCLEOTIDE SEQUENCE [LARGE SCALE GENOMIC DNA]</scope>
    <source>
        <strain evidence="6">L1-83</strain>
    </source>
</reference>
<dbReference type="CDD" id="cd00130">
    <property type="entry name" value="PAS"/>
    <property type="match status" value="2"/>
</dbReference>
<dbReference type="PROSITE" id="PS50887">
    <property type="entry name" value="GGDEF"/>
    <property type="match status" value="2"/>
</dbReference>
<dbReference type="SUPFAM" id="SSF55073">
    <property type="entry name" value="Nucleotide cyclase"/>
    <property type="match status" value="2"/>
</dbReference>
<evidence type="ECO:0000256" key="1">
    <source>
        <dbReference type="SAM" id="Coils"/>
    </source>
</evidence>
<proteinExistence type="predicted"/>
<dbReference type="STRING" id="360807.ERS852392_03220"/>
<dbReference type="InterPro" id="IPR000160">
    <property type="entry name" value="GGDEF_dom"/>
</dbReference>
<dbReference type="EMBL" id="CVRS01000067">
    <property type="protein sequence ID" value="CRL37204.1"/>
    <property type="molecule type" value="Genomic_DNA"/>
</dbReference>
<feature type="domain" description="EAL" evidence="3">
    <location>
        <begin position="806"/>
        <end position="1058"/>
    </location>
</feature>
<dbReference type="NCBIfam" id="TIGR00229">
    <property type="entry name" value="sensory_box"/>
    <property type="match status" value="1"/>
</dbReference>